<proteinExistence type="predicted"/>
<dbReference type="EMBL" id="JAINUG010000517">
    <property type="protein sequence ID" value="KAJ8366997.1"/>
    <property type="molecule type" value="Genomic_DNA"/>
</dbReference>
<evidence type="ECO:0000313" key="2">
    <source>
        <dbReference type="Proteomes" id="UP001221898"/>
    </source>
</evidence>
<dbReference type="InterPro" id="IPR043502">
    <property type="entry name" value="DNA/RNA_pol_sf"/>
</dbReference>
<comment type="caution">
    <text evidence="1">The sequence shown here is derived from an EMBL/GenBank/DDBJ whole genome shotgun (WGS) entry which is preliminary data.</text>
</comment>
<organism evidence="1 2">
    <name type="scientific">Aldrovandia affinis</name>
    <dbReference type="NCBI Taxonomy" id="143900"/>
    <lineage>
        <taxon>Eukaryota</taxon>
        <taxon>Metazoa</taxon>
        <taxon>Chordata</taxon>
        <taxon>Craniata</taxon>
        <taxon>Vertebrata</taxon>
        <taxon>Euteleostomi</taxon>
        <taxon>Actinopterygii</taxon>
        <taxon>Neopterygii</taxon>
        <taxon>Teleostei</taxon>
        <taxon>Notacanthiformes</taxon>
        <taxon>Halosauridae</taxon>
        <taxon>Aldrovandia</taxon>
    </lineage>
</organism>
<reference evidence="1" key="1">
    <citation type="journal article" date="2023" name="Science">
        <title>Genome structures resolve the early diversification of teleost fishes.</title>
        <authorList>
            <person name="Parey E."/>
            <person name="Louis A."/>
            <person name="Montfort J."/>
            <person name="Bouchez O."/>
            <person name="Roques C."/>
            <person name="Iampietro C."/>
            <person name="Lluch J."/>
            <person name="Castinel A."/>
            <person name="Donnadieu C."/>
            <person name="Desvignes T."/>
            <person name="Floi Bucao C."/>
            <person name="Jouanno E."/>
            <person name="Wen M."/>
            <person name="Mejri S."/>
            <person name="Dirks R."/>
            <person name="Jansen H."/>
            <person name="Henkel C."/>
            <person name="Chen W.J."/>
            <person name="Zahm M."/>
            <person name="Cabau C."/>
            <person name="Klopp C."/>
            <person name="Thompson A.W."/>
            <person name="Robinson-Rechavi M."/>
            <person name="Braasch I."/>
            <person name="Lecointre G."/>
            <person name="Bobe J."/>
            <person name="Postlethwait J.H."/>
            <person name="Berthelot C."/>
            <person name="Roest Crollius H."/>
            <person name="Guiguen Y."/>
        </authorList>
    </citation>
    <scope>NUCLEOTIDE SEQUENCE</scope>
    <source>
        <strain evidence="1">NC1722</strain>
    </source>
</reference>
<accession>A0AAD7W013</accession>
<sequence length="121" mass="13504">MMLSIFGDLNFTSLLCYLDDLLVFAPTEEEALGRLRVVFRRWMPFLTCQERPDGGGRFAPPSVKKLKSFLGMVFFYQSFIPGCSAIAKPLFALTAGMKRKDGPGRGLACSEADHCRLEPCM</sequence>
<name>A0AAD7W013_9TELE</name>
<gene>
    <name evidence="1" type="ORF">AAFF_G00334070</name>
</gene>
<dbReference type="Proteomes" id="UP001221898">
    <property type="component" value="Unassembled WGS sequence"/>
</dbReference>
<evidence type="ECO:0008006" key="3">
    <source>
        <dbReference type="Google" id="ProtNLM"/>
    </source>
</evidence>
<protein>
    <recommendedName>
        <fullName evidence="3">Reverse transcriptase domain-containing protein</fullName>
    </recommendedName>
</protein>
<dbReference type="SUPFAM" id="SSF56672">
    <property type="entry name" value="DNA/RNA polymerases"/>
    <property type="match status" value="1"/>
</dbReference>
<dbReference type="Gene3D" id="3.30.70.270">
    <property type="match status" value="2"/>
</dbReference>
<dbReference type="AlphaFoldDB" id="A0AAD7W013"/>
<keyword evidence="2" id="KW-1185">Reference proteome</keyword>
<evidence type="ECO:0000313" key="1">
    <source>
        <dbReference type="EMBL" id="KAJ8366997.1"/>
    </source>
</evidence>
<dbReference type="InterPro" id="IPR043128">
    <property type="entry name" value="Rev_trsase/Diguanyl_cyclase"/>
</dbReference>